<name>A0A843V4Y6_COLES</name>
<dbReference type="EMBL" id="NMUH01000921">
    <property type="protein sequence ID" value="MQL86719.1"/>
    <property type="molecule type" value="Genomic_DNA"/>
</dbReference>
<dbReference type="PROSITE" id="PS50157">
    <property type="entry name" value="ZINC_FINGER_C2H2_2"/>
    <property type="match status" value="1"/>
</dbReference>
<accession>A0A843V4Y6</accession>
<dbReference type="Pfam" id="PF01936">
    <property type="entry name" value="NYN"/>
    <property type="match status" value="1"/>
</dbReference>
<dbReference type="PANTHER" id="PTHR35744:SF2">
    <property type="entry name" value="OS06G0166200 PROTEIN"/>
    <property type="match status" value="1"/>
</dbReference>
<evidence type="ECO:0000313" key="3">
    <source>
        <dbReference type="EMBL" id="MQL86719.1"/>
    </source>
</evidence>
<protein>
    <recommendedName>
        <fullName evidence="2">C2H2-type domain-containing protein</fullName>
    </recommendedName>
</protein>
<reference evidence="3" key="1">
    <citation type="submission" date="2017-07" db="EMBL/GenBank/DDBJ databases">
        <title>Taro Niue Genome Assembly and Annotation.</title>
        <authorList>
            <person name="Atibalentja N."/>
            <person name="Keating K."/>
            <person name="Fields C.J."/>
        </authorList>
    </citation>
    <scope>NUCLEOTIDE SEQUENCE</scope>
    <source>
        <strain evidence="3">Niue_2</strain>
        <tissue evidence="3">Leaf</tissue>
    </source>
</reference>
<dbReference type="GO" id="GO:0008270">
    <property type="term" value="F:zinc ion binding"/>
    <property type="evidence" value="ECO:0007669"/>
    <property type="project" value="UniProtKB-KW"/>
</dbReference>
<dbReference type="SMART" id="SM00355">
    <property type="entry name" value="ZnF_C2H2"/>
    <property type="match status" value="1"/>
</dbReference>
<dbReference type="Gene3D" id="3.40.50.1010">
    <property type="entry name" value="5'-nuclease"/>
    <property type="match status" value="1"/>
</dbReference>
<dbReference type="OrthoDB" id="3518456at2759"/>
<organism evidence="3 4">
    <name type="scientific">Colocasia esculenta</name>
    <name type="common">Wild taro</name>
    <name type="synonym">Arum esculentum</name>
    <dbReference type="NCBI Taxonomy" id="4460"/>
    <lineage>
        <taxon>Eukaryota</taxon>
        <taxon>Viridiplantae</taxon>
        <taxon>Streptophyta</taxon>
        <taxon>Embryophyta</taxon>
        <taxon>Tracheophyta</taxon>
        <taxon>Spermatophyta</taxon>
        <taxon>Magnoliopsida</taxon>
        <taxon>Liliopsida</taxon>
        <taxon>Araceae</taxon>
        <taxon>Aroideae</taxon>
        <taxon>Colocasieae</taxon>
        <taxon>Colocasia</taxon>
    </lineage>
</organism>
<dbReference type="GO" id="GO:0004540">
    <property type="term" value="F:RNA nuclease activity"/>
    <property type="evidence" value="ECO:0007669"/>
    <property type="project" value="InterPro"/>
</dbReference>
<keyword evidence="1" id="KW-0862">Zinc</keyword>
<dbReference type="AlphaFoldDB" id="A0A843V4Y6"/>
<dbReference type="PROSITE" id="PS00028">
    <property type="entry name" value="ZINC_FINGER_C2H2_1"/>
    <property type="match status" value="1"/>
</dbReference>
<keyword evidence="1" id="KW-0479">Metal-binding</keyword>
<evidence type="ECO:0000259" key="2">
    <source>
        <dbReference type="PROSITE" id="PS50157"/>
    </source>
</evidence>
<dbReference type="CDD" id="cd18725">
    <property type="entry name" value="PIN_LabA-like"/>
    <property type="match status" value="1"/>
</dbReference>
<dbReference type="Proteomes" id="UP000652761">
    <property type="component" value="Unassembled WGS sequence"/>
</dbReference>
<dbReference type="InterPro" id="IPR013087">
    <property type="entry name" value="Znf_C2H2_type"/>
</dbReference>
<sequence>MSQPTAPVVGTAVPPLSYRSLAVLPRMTAFFPLRRWPLSSAFHPLRLTLASAAFVPPGVPDPSAPPPMEVDMVRGWDSVWSSAEAVEEKVVVLWDLDNKPPRGPPYEAAMALRNLAAFFGTVVGVSAFANRHAFLHLPQWVLEQRRERRRLDDLERKGLSLPTDSYACSVCGRVCRTHADLRKHFRQLHERERQKKLARLRSLKGKKRRRYKERYITGNTKYEDAARQLLKPNVGYGLASELRRAGVSVKTVADKPQAADAALKRQVQHSMTRGIDWLFLVSDDSDFSEMLRRAREADLRTIVVGDGRTALSRDADMWFPWMGVENGEVGEEVLIQRRRLDGAETDVALSRGANSDGESDWSELDSMVDEIVLGSSEFQRPRVSVFSEEELTELEYVNDGEGFGNDDLRMSALALPGEELFWDNEDEEDEDL</sequence>
<proteinExistence type="predicted"/>
<feature type="domain" description="C2H2-type" evidence="2">
    <location>
        <begin position="166"/>
        <end position="194"/>
    </location>
</feature>
<evidence type="ECO:0000313" key="4">
    <source>
        <dbReference type="Proteomes" id="UP000652761"/>
    </source>
</evidence>
<dbReference type="InterPro" id="IPR021139">
    <property type="entry name" value="NYN"/>
</dbReference>
<keyword evidence="1" id="KW-0863">Zinc-finger</keyword>
<evidence type="ECO:0000256" key="1">
    <source>
        <dbReference type="PROSITE-ProRule" id="PRU00042"/>
    </source>
</evidence>
<keyword evidence="4" id="KW-1185">Reference proteome</keyword>
<comment type="caution">
    <text evidence="3">The sequence shown here is derived from an EMBL/GenBank/DDBJ whole genome shotgun (WGS) entry which is preliminary data.</text>
</comment>
<dbReference type="PANTHER" id="PTHR35744">
    <property type="entry name" value="C2H2-TYPE DOMAIN-CONTAINING PROTEIN"/>
    <property type="match status" value="1"/>
</dbReference>
<gene>
    <name evidence="3" type="ORF">Taro_019249</name>
</gene>